<accession>A0ACC0N578</accession>
<gene>
    <name evidence="1" type="ORF">RHMOL_Rhmol07G0265800</name>
</gene>
<keyword evidence="2" id="KW-1185">Reference proteome</keyword>
<evidence type="ECO:0000313" key="2">
    <source>
        <dbReference type="Proteomes" id="UP001062846"/>
    </source>
</evidence>
<organism evidence="1 2">
    <name type="scientific">Rhododendron molle</name>
    <name type="common">Chinese azalea</name>
    <name type="synonym">Azalea mollis</name>
    <dbReference type="NCBI Taxonomy" id="49168"/>
    <lineage>
        <taxon>Eukaryota</taxon>
        <taxon>Viridiplantae</taxon>
        <taxon>Streptophyta</taxon>
        <taxon>Embryophyta</taxon>
        <taxon>Tracheophyta</taxon>
        <taxon>Spermatophyta</taxon>
        <taxon>Magnoliopsida</taxon>
        <taxon>eudicotyledons</taxon>
        <taxon>Gunneridae</taxon>
        <taxon>Pentapetalae</taxon>
        <taxon>asterids</taxon>
        <taxon>Ericales</taxon>
        <taxon>Ericaceae</taxon>
        <taxon>Ericoideae</taxon>
        <taxon>Rhodoreae</taxon>
        <taxon>Rhododendron</taxon>
    </lineage>
</organism>
<comment type="caution">
    <text evidence="1">The sequence shown here is derived from an EMBL/GenBank/DDBJ whole genome shotgun (WGS) entry which is preliminary data.</text>
</comment>
<name>A0ACC0N578_RHOML</name>
<dbReference type="EMBL" id="CM046394">
    <property type="protein sequence ID" value="KAI8548325.1"/>
    <property type="molecule type" value="Genomic_DNA"/>
</dbReference>
<sequence length="126" mass="13970">MATAAIETKQQPAPASSMEACSSTRAKQGEGLRQYYLQHIHDLQLEVRQKSHNLSRLEAERNDLNSKGMNFVVLLLRKDVLQALRWKLDISATFAVDEAALEGTFEADVGYNCSTAGASVRPCHCF</sequence>
<proteinExistence type="predicted"/>
<reference evidence="1" key="1">
    <citation type="submission" date="2022-02" db="EMBL/GenBank/DDBJ databases">
        <title>Plant Genome Project.</title>
        <authorList>
            <person name="Zhang R.-G."/>
        </authorList>
    </citation>
    <scope>NUCLEOTIDE SEQUENCE</scope>
    <source>
        <strain evidence="1">AT1</strain>
    </source>
</reference>
<protein>
    <submittedName>
        <fullName evidence="1">Uncharacterized protein</fullName>
    </submittedName>
</protein>
<evidence type="ECO:0000313" key="1">
    <source>
        <dbReference type="EMBL" id="KAI8548325.1"/>
    </source>
</evidence>
<dbReference type="Proteomes" id="UP001062846">
    <property type="component" value="Chromosome 7"/>
</dbReference>